<evidence type="ECO:0000256" key="1">
    <source>
        <dbReference type="SAM" id="SignalP"/>
    </source>
</evidence>
<protein>
    <submittedName>
        <fullName evidence="2">Uncharacterized protein</fullName>
    </submittedName>
</protein>
<dbReference type="AlphaFoldDB" id="A0A9P8GMA7"/>
<reference evidence="2" key="1">
    <citation type="journal article" date="2021" name="J Fungi (Basel)">
        <title>Virulence traits and population genomics of the black yeast Aureobasidium melanogenum.</title>
        <authorList>
            <person name="Cernosa A."/>
            <person name="Sun X."/>
            <person name="Gostincar C."/>
            <person name="Fang C."/>
            <person name="Gunde-Cimerman N."/>
            <person name="Song Z."/>
        </authorList>
    </citation>
    <scope>NUCLEOTIDE SEQUENCE</scope>
    <source>
        <strain evidence="2">EXF-8016</strain>
    </source>
</reference>
<comment type="caution">
    <text evidence="2">The sequence shown here is derived from an EMBL/GenBank/DDBJ whole genome shotgun (WGS) entry which is preliminary data.</text>
</comment>
<accession>A0A9P8GMA7</accession>
<dbReference type="EMBL" id="JAHFYH010000015">
    <property type="protein sequence ID" value="KAH0225235.1"/>
    <property type="molecule type" value="Genomic_DNA"/>
</dbReference>
<dbReference type="Proteomes" id="UP000767238">
    <property type="component" value="Unassembled WGS sequence"/>
</dbReference>
<name>A0A9P8GMA7_AURME</name>
<keyword evidence="1" id="KW-0732">Signal</keyword>
<evidence type="ECO:0000313" key="2">
    <source>
        <dbReference type="EMBL" id="KAH0225235.1"/>
    </source>
</evidence>
<gene>
    <name evidence="2" type="ORF">KCV03_g3101</name>
</gene>
<evidence type="ECO:0000313" key="3">
    <source>
        <dbReference type="Proteomes" id="UP000767238"/>
    </source>
</evidence>
<feature type="signal peptide" evidence="1">
    <location>
        <begin position="1"/>
        <end position="19"/>
    </location>
</feature>
<dbReference type="OrthoDB" id="3629846at2759"/>
<feature type="non-terminal residue" evidence="2">
    <location>
        <position position="290"/>
    </location>
</feature>
<sequence>MISNPSILLSALAFGSVQAFDTGTYGLGYWNESYAFEANAHPNATNSVPFQLGSGNYTLQVNVAELTPTGFQALPNQRQAASFYNLIWDGGKSLNQSIRDAVTTGTGEGVPRLCLTVPLGSMSRKATNGYREQDAGDCSNALGKQCMQDLKKVDVSSFSSTTICDPSWMPKSCISRFGDGGLGGIEVVDPHVSSNDTDGLLQSMYSPVEFSYYSSQLFSAGNESYYQREDERLHAIFFSGSWGVTSVCNRVNNTKLAKDNIAVYQGAAVGRRASVGISVMMAVAVVMFML</sequence>
<proteinExistence type="predicted"/>
<reference evidence="2" key="2">
    <citation type="submission" date="2021-08" db="EMBL/GenBank/DDBJ databases">
        <authorList>
            <person name="Gostincar C."/>
            <person name="Sun X."/>
            <person name="Song Z."/>
            <person name="Gunde-Cimerman N."/>
        </authorList>
    </citation>
    <scope>NUCLEOTIDE SEQUENCE</scope>
    <source>
        <strain evidence="2">EXF-8016</strain>
    </source>
</reference>
<organism evidence="2 3">
    <name type="scientific">Aureobasidium melanogenum</name>
    <name type="common">Aureobasidium pullulans var. melanogenum</name>
    <dbReference type="NCBI Taxonomy" id="46634"/>
    <lineage>
        <taxon>Eukaryota</taxon>
        <taxon>Fungi</taxon>
        <taxon>Dikarya</taxon>
        <taxon>Ascomycota</taxon>
        <taxon>Pezizomycotina</taxon>
        <taxon>Dothideomycetes</taxon>
        <taxon>Dothideomycetidae</taxon>
        <taxon>Dothideales</taxon>
        <taxon>Saccotheciaceae</taxon>
        <taxon>Aureobasidium</taxon>
    </lineage>
</organism>
<feature type="chain" id="PRO_5040152421" evidence="1">
    <location>
        <begin position="20"/>
        <end position="290"/>
    </location>
</feature>